<reference evidence="11" key="2">
    <citation type="submission" date="2020-09" db="EMBL/GenBank/DDBJ databases">
        <authorList>
            <person name="Sun Q."/>
            <person name="Kim S."/>
        </authorList>
    </citation>
    <scope>NUCLEOTIDE SEQUENCE</scope>
    <source>
        <strain evidence="11">KCTC 22169</strain>
    </source>
</reference>
<evidence type="ECO:0000313" key="12">
    <source>
        <dbReference type="Proteomes" id="UP000626148"/>
    </source>
</evidence>
<keyword evidence="5" id="KW-0677">Repeat</keyword>
<dbReference type="GO" id="GO:0016887">
    <property type="term" value="F:ATP hydrolysis activity"/>
    <property type="evidence" value="ECO:0007669"/>
    <property type="project" value="InterPro"/>
</dbReference>
<evidence type="ECO:0000256" key="4">
    <source>
        <dbReference type="ARBA" id="ARBA00022597"/>
    </source>
</evidence>
<dbReference type="Pfam" id="PF00005">
    <property type="entry name" value="ABC_tran"/>
    <property type="match status" value="2"/>
</dbReference>
<dbReference type="Gene3D" id="3.40.50.300">
    <property type="entry name" value="P-loop containing nucleotide triphosphate hydrolases"/>
    <property type="match status" value="2"/>
</dbReference>
<organism evidence="11 12">
    <name type="scientific">Saccharospirillum salsuginis</name>
    <dbReference type="NCBI Taxonomy" id="418750"/>
    <lineage>
        <taxon>Bacteria</taxon>
        <taxon>Pseudomonadati</taxon>
        <taxon>Pseudomonadota</taxon>
        <taxon>Gammaproteobacteria</taxon>
        <taxon>Oceanospirillales</taxon>
        <taxon>Saccharospirillaceae</taxon>
        <taxon>Saccharospirillum</taxon>
    </lineage>
</organism>
<dbReference type="PANTHER" id="PTHR43790:SF9">
    <property type="entry name" value="GALACTOFURANOSE TRANSPORTER ATP-BINDING PROTEIN YTFR"/>
    <property type="match status" value="1"/>
</dbReference>
<dbReference type="PANTHER" id="PTHR43790">
    <property type="entry name" value="CARBOHYDRATE TRANSPORT ATP-BINDING PROTEIN MG119-RELATED"/>
    <property type="match status" value="1"/>
</dbReference>
<protein>
    <submittedName>
        <fullName evidence="11">ABC transporter ATP-binding protein</fullName>
    </submittedName>
</protein>
<evidence type="ECO:0000256" key="8">
    <source>
        <dbReference type="ARBA" id="ARBA00022967"/>
    </source>
</evidence>
<evidence type="ECO:0000256" key="3">
    <source>
        <dbReference type="ARBA" id="ARBA00022475"/>
    </source>
</evidence>
<evidence type="ECO:0000256" key="7">
    <source>
        <dbReference type="ARBA" id="ARBA00022840"/>
    </source>
</evidence>
<evidence type="ECO:0000256" key="6">
    <source>
        <dbReference type="ARBA" id="ARBA00022741"/>
    </source>
</evidence>
<dbReference type="InterPro" id="IPR027417">
    <property type="entry name" value="P-loop_NTPase"/>
</dbReference>
<keyword evidence="4" id="KW-0762">Sugar transport</keyword>
<dbReference type="RefSeq" id="WP_189607145.1">
    <property type="nucleotide sequence ID" value="NZ_BMXR01000002.1"/>
</dbReference>
<dbReference type="SMART" id="SM00382">
    <property type="entry name" value="AAA"/>
    <property type="match status" value="2"/>
</dbReference>
<keyword evidence="2" id="KW-0813">Transport</keyword>
<dbReference type="InterPro" id="IPR050107">
    <property type="entry name" value="ABC_carbohydrate_import_ATPase"/>
</dbReference>
<comment type="caution">
    <text evidence="11">The sequence shown here is derived from an EMBL/GenBank/DDBJ whole genome shotgun (WGS) entry which is preliminary data.</text>
</comment>
<evidence type="ECO:0000256" key="1">
    <source>
        <dbReference type="ARBA" id="ARBA00004202"/>
    </source>
</evidence>
<dbReference type="SUPFAM" id="SSF52540">
    <property type="entry name" value="P-loop containing nucleoside triphosphate hydrolases"/>
    <property type="match status" value="2"/>
</dbReference>
<dbReference type="AlphaFoldDB" id="A0A918N5T1"/>
<evidence type="ECO:0000256" key="2">
    <source>
        <dbReference type="ARBA" id="ARBA00022448"/>
    </source>
</evidence>
<feature type="domain" description="ABC transporter" evidence="10">
    <location>
        <begin position="258"/>
        <end position="499"/>
    </location>
</feature>
<dbReference type="PROSITE" id="PS50893">
    <property type="entry name" value="ABC_TRANSPORTER_2"/>
    <property type="match status" value="2"/>
</dbReference>
<comment type="subcellular location">
    <subcellularLocation>
        <location evidence="1">Cell membrane</location>
        <topology evidence="1">Peripheral membrane protein</topology>
    </subcellularLocation>
</comment>
<keyword evidence="6" id="KW-0547">Nucleotide-binding</keyword>
<keyword evidence="3" id="KW-1003">Cell membrane</keyword>
<dbReference type="CDD" id="cd03215">
    <property type="entry name" value="ABC_Carb_Monos_II"/>
    <property type="match status" value="1"/>
</dbReference>
<dbReference type="GO" id="GO:0005886">
    <property type="term" value="C:plasma membrane"/>
    <property type="evidence" value="ECO:0007669"/>
    <property type="project" value="UniProtKB-SubCell"/>
</dbReference>
<dbReference type="FunFam" id="3.40.50.300:FF:000127">
    <property type="entry name" value="Ribose import ATP-binding protein RbsA"/>
    <property type="match status" value="1"/>
</dbReference>
<gene>
    <name evidence="11" type="ORF">GCM10007392_07350</name>
</gene>
<evidence type="ECO:0000259" key="10">
    <source>
        <dbReference type="PROSITE" id="PS50893"/>
    </source>
</evidence>
<evidence type="ECO:0000313" key="11">
    <source>
        <dbReference type="EMBL" id="GGX43179.1"/>
    </source>
</evidence>
<proteinExistence type="predicted"/>
<dbReference type="InterPro" id="IPR003593">
    <property type="entry name" value="AAA+_ATPase"/>
</dbReference>
<keyword evidence="9" id="KW-0472">Membrane</keyword>
<keyword evidence="12" id="KW-1185">Reference proteome</keyword>
<keyword evidence="8" id="KW-1278">Translocase</keyword>
<dbReference type="InterPro" id="IPR003439">
    <property type="entry name" value="ABC_transporter-like_ATP-bd"/>
</dbReference>
<keyword evidence="7 11" id="KW-0067">ATP-binding</keyword>
<reference evidence="11" key="1">
    <citation type="journal article" date="2014" name="Int. J. Syst. Evol. Microbiol.">
        <title>Complete genome sequence of Corynebacterium casei LMG S-19264T (=DSM 44701T), isolated from a smear-ripened cheese.</title>
        <authorList>
            <consortium name="US DOE Joint Genome Institute (JGI-PGF)"/>
            <person name="Walter F."/>
            <person name="Albersmeier A."/>
            <person name="Kalinowski J."/>
            <person name="Ruckert C."/>
        </authorList>
    </citation>
    <scope>NUCLEOTIDE SEQUENCE</scope>
    <source>
        <strain evidence="11">KCTC 22169</strain>
    </source>
</reference>
<dbReference type="Proteomes" id="UP000626148">
    <property type="component" value="Unassembled WGS sequence"/>
</dbReference>
<dbReference type="EMBL" id="BMXR01000002">
    <property type="protein sequence ID" value="GGX43179.1"/>
    <property type="molecule type" value="Genomic_DNA"/>
</dbReference>
<dbReference type="GO" id="GO:0005524">
    <property type="term" value="F:ATP binding"/>
    <property type="evidence" value="ECO:0007669"/>
    <property type="project" value="UniProtKB-KW"/>
</dbReference>
<feature type="domain" description="ABC transporter" evidence="10">
    <location>
        <begin position="10"/>
        <end position="245"/>
    </location>
</feature>
<dbReference type="CDD" id="cd03216">
    <property type="entry name" value="ABC_Carb_Monos_I"/>
    <property type="match status" value="1"/>
</dbReference>
<dbReference type="InterPro" id="IPR017871">
    <property type="entry name" value="ABC_transporter-like_CS"/>
</dbReference>
<evidence type="ECO:0000256" key="5">
    <source>
        <dbReference type="ARBA" id="ARBA00022737"/>
    </source>
</evidence>
<sequence length="502" mass="55380">MTDQNNPPLLSIEGVHKSFPGVRALDNVSLTLNAGEIHALLGENGAGKSTLIKVLTGIYVKDSGSLVMDGKPVHIHDSLDAQKHGIRTVYQEINLIPTMTVAENLTLLDQPKRMGLISWRSAESRAREMLRRVGLDIDLRSQLDSHSVAIQQMVAIARALGSKARILILDEPTASLDSQEIARLFELMRQLKSEGMGIIFVTHFLDQVYDISDTISVLRNGCHVGTFKTEALSRSDLVSHMLGKDLDTLHHEQSDSSLEHGNRQRILSLKQVGRRNMLNPLDLDLHQGEVVGLAGLLGSGRTEVCQLAFGAKRPDQGRKSWLGTEVSINTPKQAIAQGMAYCPEDRKHHGIVAELSVRENLILALQSARGWWSPMPMSEQKAIVDEFIQRLNIKTPHMEKPIGELSGGNQQKVILARWLITQPKLLILDEPTRGIDVGAHHEIIQIIKDLCGEGMSLLVASSEVEEIVAFAHRVAVMRDRTKVAEVSGDRISQKSIIQAIAQ</sequence>
<evidence type="ECO:0000256" key="9">
    <source>
        <dbReference type="ARBA" id="ARBA00023136"/>
    </source>
</evidence>
<name>A0A918N5T1_9GAMM</name>
<accession>A0A918N5T1</accession>
<dbReference type="PROSITE" id="PS00211">
    <property type="entry name" value="ABC_TRANSPORTER_1"/>
    <property type="match status" value="1"/>
</dbReference>